<dbReference type="SMART" id="SM01152">
    <property type="entry name" value="DUF167"/>
    <property type="match status" value="1"/>
</dbReference>
<dbReference type="HAMAP" id="MF_00634">
    <property type="entry name" value="UPF0235"/>
    <property type="match status" value="1"/>
</dbReference>
<accession>A0A811T9V7</accession>
<dbReference type="AlphaFoldDB" id="A0A811T9V7"/>
<dbReference type="InterPro" id="IPR036591">
    <property type="entry name" value="YggU-like_sf"/>
</dbReference>
<dbReference type="InterPro" id="IPR003746">
    <property type="entry name" value="DUF167"/>
</dbReference>
<comment type="similarity">
    <text evidence="1 2">Belongs to the UPF0235 family.</text>
</comment>
<proteinExistence type="inferred from homology"/>
<evidence type="ECO:0000256" key="1">
    <source>
        <dbReference type="ARBA" id="ARBA00010364"/>
    </source>
</evidence>
<dbReference type="SUPFAM" id="SSF69786">
    <property type="entry name" value="YggU-like"/>
    <property type="match status" value="1"/>
</dbReference>
<dbReference type="NCBIfam" id="TIGR00251">
    <property type="entry name" value="DUF167 family protein"/>
    <property type="match status" value="1"/>
</dbReference>
<organism evidence="3 4">
    <name type="scientific">Candidatus Argoarchaeum ethanivorans</name>
    <dbReference type="NCBI Taxonomy" id="2608793"/>
    <lineage>
        <taxon>Archaea</taxon>
        <taxon>Methanobacteriati</taxon>
        <taxon>Methanobacteriota</taxon>
        <taxon>Stenosarchaea group</taxon>
        <taxon>Methanomicrobia</taxon>
        <taxon>Methanosarcinales</taxon>
        <taxon>Methanosarcinales incertae sedis</taxon>
        <taxon>GOM Arc I cluster</taxon>
        <taxon>Candidatus Argoarchaeum</taxon>
    </lineage>
</organism>
<comment type="caution">
    <text evidence="3">The sequence shown here is derived from an EMBL/GenBank/DDBJ whole genome shotgun (WGS) entry which is preliminary data.</text>
</comment>
<dbReference type="Proteomes" id="UP000612009">
    <property type="component" value="Unassembled WGS sequence"/>
</dbReference>
<reference evidence="3" key="1">
    <citation type="submission" date="2020-10" db="EMBL/GenBank/DDBJ databases">
        <authorList>
            <person name="Hahn C.J."/>
            <person name="Laso-Perez R."/>
            <person name="Vulcano F."/>
            <person name="Vaziourakis K.-M."/>
            <person name="Stokke R."/>
            <person name="Steen I.H."/>
            <person name="Teske A."/>
            <person name="Boetius A."/>
            <person name="Liebeke M."/>
            <person name="Amann R."/>
            <person name="Knittel K."/>
        </authorList>
    </citation>
    <scope>NUCLEOTIDE SEQUENCE</scope>
    <source>
        <strain evidence="3">Gfbio:e3339647-f889-4370-9287-4fb5cb688e4c:AG392J18_GoMArc1</strain>
    </source>
</reference>
<evidence type="ECO:0000313" key="4">
    <source>
        <dbReference type="Proteomes" id="UP000612009"/>
    </source>
</evidence>
<dbReference type="Gene3D" id="3.30.1200.10">
    <property type="entry name" value="YggU-like"/>
    <property type="match status" value="1"/>
</dbReference>
<gene>
    <name evidence="3" type="ORF">LAKADJCE_00317</name>
</gene>
<dbReference type="EMBL" id="CAJHIR010000013">
    <property type="protein sequence ID" value="CAD6492442.1"/>
    <property type="molecule type" value="Genomic_DNA"/>
</dbReference>
<protein>
    <recommendedName>
        <fullName evidence="2">UPF0235 protein LAKADJCE_00317</fullName>
    </recommendedName>
</protein>
<evidence type="ECO:0000313" key="3">
    <source>
        <dbReference type="EMBL" id="CAD6492442.1"/>
    </source>
</evidence>
<name>A0A811T9V7_9EURY</name>
<evidence type="ECO:0000256" key="2">
    <source>
        <dbReference type="HAMAP-Rule" id="MF_00634"/>
    </source>
</evidence>
<dbReference type="Pfam" id="PF02594">
    <property type="entry name" value="DUF167"/>
    <property type="match status" value="1"/>
</dbReference>
<sequence>MSLSNALHTLPDGVCIDVDVNAGAKFFQIQGYNQWRKRIEVRVSSVPQKGLANKELMVEFSTLFNVPVQNISICSGSTASKKSIKISDISIEKVLRIVEDRLHDG</sequence>